<organism evidence="9 10">
    <name type="scientific">Sharpea azabuensis</name>
    <dbReference type="NCBI Taxonomy" id="322505"/>
    <lineage>
        <taxon>Bacteria</taxon>
        <taxon>Bacillati</taxon>
        <taxon>Bacillota</taxon>
        <taxon>Erysipelotrichia</taxon>
        <taxon>Erysipelotrichales</taxon>
        <taxon>Coprobacillaceae</taxon>
        <taxon>Sharpea</taxon>
    </lineage>
</organism>
<keyword evidence="2 8" id="KW-0732">Signal</keyword>
<dbReference type="GeneID" id="54120924"/>
<dbReference type="STRING" id="322505.SAMN04487836_13133"/>
<evidence type="ECO:0000313" key="10">
    <source>
        <dbReference type="Proteomes" id="UP000183028"/>
    </source>
</evidence>
<gene>
    <name evidence="9" type="ORF">SAMN04487834_10872</name>
</gene>
<dbReference type="Proteomes" id="UP000183028">
    <property type="component" value="Unassembled WGS sequence"/>
</dbReference>
<evidence type="ECO:0000256" key="5">
    <source>
        <dbReference type="ARBA" id="ARBA00023288"/>
    </source>
</evidence>
<dbReference type="Gene3D" id="3.40.190.10">
    <property type="entry name" value="Periplasmic binding protein-like II"/>
    <property type="match status" value="2"/>
</dbReference>
<feature type="signal peptide" evidence="8">
    <location>
        <begin position="1"/>
        <end position="27"/>
    </location>
</feature>
<dbReference type="InterPro" id="IPR004872">
    <property type="entry name" value="Lipoprotein_NlpA"/>
</dbReference>
<dbReference type="Pfam" id="PF03180">
    <property type="entry name" value="Lipoprotein_9"/>
    <property type="match status" value="1"/>
</dbReference>
<keyword evidence="5 6" id="KW-0449">Lipoprotein</keyword>
<evidence type="ECO:0000256" key="7">
    <source>
        <dbReference type="PIRSR" id="PIRSR002854-1"/>
    </source>
</evidence>
<dbReference type="GO" id="GO:0016020">
    <property type="term" value="C:membrane"/>
    <property type="evidence" value="ECO:0007669"/>
    <property type="project" value="UniProtKB-SubCell"/>
</dbReference>
<dbReference type="EMBL" id="FNYK01000087">
    <property type="protein sequence ID" value="SEJ26472.1"/>
    <property type="molecule type" value="Genomic_DNA"/>
</dbReference>
<evidence type="ECO:0000256" key="6">
    <source>
        <dbReference type="PIRNR" id="PIRNR002854"/>
    </source>
</evidence>
<evidence type="ECO:0000313" key="9">
    <source>
        <dbReference type="EMBL" id="SEJ26472.1"/>
    </source>
</evidence>
<comment type="subcellular location">
    <subcellularLocation>
        <location evidence="1">Membrane</location>
        <topology evidence="1">Lipid-anchor</topology>
    </subcellularLocation>
</comment>
<dbReference type="SUPFAM" id="SSF53850">
    <property type="entry name" value="Periplasmic binding protein-like II"/>
    <property type="match status" value="1"/>
</dbReference>
<reference evidence="10" key="1">
    <citation type="submission" date="2016-10" db="EMBL/GenBank/DDBJ databases">
        <authorList>
            <person name="Varghese N."/>
        </authorList>
    </citation>
    <scope>NUCLEOTIDE SEQUENCE [LARGE SCALE GENOMIC DNA]</scope>
    <source>
        <strain evidence="10">DSM 20406</strain>
    </source>
</reference>
<comment type="similarity">
    <text evidence="6">Belongs to the nlpA lipoprotein family.</text>
</comment>
<feature type="lipid moiety-binding region" description="S-diacylglycerol cysteine" evidence="7">
    <location>
        <position position="22"/>
    </location>
</feature>
<keyword evidence="3" id="KW-0472">Membrane</keyword>
<name>A0A1H6XNJ6_9FIRM</name>
<evidence type="ECO:0000256" key="1">
    <source>
        <dbReference type="ARBA" id="ARBA00004635"/>
    </source>
</evidence>
<dbReference type="PANTHER" id="PTHR30429">
    <property type="entry name" value="D-METHIONINE-BINDING LIPOPROTEIN METQ"/>
    <property type="match status" value="1"/>
</dbReference>
<dbReference type="CDD" id="cd13597">
    <property type="entry name" value="PBP2_lipoprotein_Tp32"/>
    <property type="match status" value="1"/>
</dbReference>
<dbReference type="PIRSF" id="PIRSF002854">
    <property type="entry name" value="MetQ"/>
    <property type="match status" value="1"/>
</dbReference>
<accession>A0A1H6XNJ6</accession>
<sequence length="272" mass="29583">MKTRHLFKLVGTATLALLLAGCGSSKSDDKTITVAASPTPHAQILKVAGEELKKDGYTLKVKEFTDYVQPNIVVDEGKYDANYFQHTPYLDNFNKEKNTKLVSVGKIHYEPFGIYAGTKKSLNDLKDGDEIAVPNDATNEARALLLLADNGVITLKDNKDIKATVKDITSNPKNLKFKELEAAQVSRARPDVALVVLNGNYALDAGLDVKKDAIAFEKSDSTAASTYANIIAVKKGNEKTAKTKALVKALKSAKVQKYINDTFKGAVVPYTE</sequence>
<evidence type="ECO:0000256" key="2">
    <source>
        <dbReference type="ARBA" id="ARBA00022729"/>
    </source>
</evidence>
<protein>
    <recommendedName>
        <fullName evidence="6">Lipoprotein</fullName>
    </recommendedName>
</protein>
<dbReference type="PROSITE" id="PS51257">
    <property type="entry name" value="PROKAR_LIPOPROTEIN"/>
    <property type="match status" value="1"/>
</dbReference>
<dbReference type="eggNOG" id="COG1464">
    <property type="taxonomic scope" value="Bacteria"/>
</dbReference>
<dbReference type="AlphaFoldDB" id="A0A1H6XNJ6"/>
<dbReference type="RefSeq" id="WP_033163534.1">
    <property type="nucleotide sequence ID" value="NZ_CACVPP010000097.1"/>
</dbReference>
<dbReference type="OrthoDB" id="9812878at2"/>
<dbReference type="PANTHER" id="PTHR30429:SF0">
    <property type="entry name" value="METHIONINE-BINDING LIPOPROTEIN METQ"/>
    <property type="match status" value="1"/>
</dbReference>
<evidence type="ECO:0000256" key="3">
    <source>
        <dbReference type="ARBA" id="ARBA00023136"/>
    </source>
</evidence>
<feature type="chain" id="PRO_5010242033" description="Lipoprotein" evidence="8">
    <location>
        <begin position="28"/>
        <end position="272"/>
    </location>
</feature>
<evidence type="ECO:0000256" key="4">
    <source>
        <dbReference type="ARBA" id="ARBA00023139"/>
    </source>
</evidence>
<evidence type="ECO:0000256" key="8">
    <source>
        <dbReference type="SAM" id="SignalP"/>
    </source>
</evidence>
<keyword evidence="4" id="KW-0564">Palmitate</keyword>
<proteinExistence type="inferred from homology"/>
<keyword evidence="10" id="KW-1185">Reference proteome</keyword>